<dbReference type="EMBL" id="QJJQ01000002">
    <property type="protein sequence ID" value="PXW89475.1"/>
    <property type="molecule type" value="Genomic_DNA"/>
</dbReference>
<dbReference type="Gene3D" id="3.40.50.1980">
    <property type="entry name" value="Nitrogenase molybdenum iron protein domain"/>
    <property type="match status" value="2"/>
</dbReference>
<dbReference type="PROSITE" id="PS50983">
    <property type="entry name" value="FE_B12_PBP"/>
    <property type="match status" value="1"/>
</dbReference>
<keyword evidence="2" id="KW-0732">Signal</keyword>
<dbReference type="PANTHER" id="PTHR30535">
    <property type="entry name" value="VITAMIN B12-BINDING PROTEIN"/>
    <property type="match status" value="1"/>
</dbReference>
<dbReference type="InterPro" id="IPR054828">
    <property type="entry name" value="Vit_B12_bind_prot"/>
</dbReference>
<dbReference type="InterPro" id="IPR002491">
    <property type="entry name" value="ABC_transptr_periplasmic_BD"/>
</dbReference>
<feature type="domain" description="Fe/B12 periplasmic-binding" evidence="3">
    <location>
        <begin position="20"/>
        <end position="259"/>
    </location>
</feature>
<dbReference type="Proteomes" id="UP000247978">
    <property type="component" value="Unassembled WGS sequence"/>
</dbReference>
<comment type="similarity">
    <text evidence="1">Belongs to the bacterial solute-binding protein 8 family.</text>
</comment>
<evidence type="ECO:0000313" key="5">
    <source>
        <dbReference type="Proteomes" id="UP000247978"/>
    </source>
</evidence>
<evidence type="ECO:0000313" key="4">
    <source>
        <dbReference type="EMBL" id="PXW89475.1"/>
    </source>
</evidence>
<dbReference type="Pfam" id="PF01497">
    <property type="entry name" value="Peripla_BP_2"/>
    <property type="match status" value="1"/>
</dbReference>
<keyword evidence="5" id="KW-1185">Reference proteome</keyword>
<reference evidence="4 5" key="1">
    <citation type="submission" date="2018-05" db="EMBL/GenBank/DDBJ databases">
        <title>Genomic Encyclopedia of Type Strains, Phase IV (KMG-IV): sequencing the most valuable type-strain genomes for metagenomic binning, comparative biology and taxonomic classification.</title>
        <authorList>
            <person name="Goeker M."/>
        </authorList>
    </citation>
    <scope>NUCLEOTIDE SEQUENCE [LARGE SCALE GENOMIC DNA]</scope>
    <source>
        <strain evidence="4 5">DSM 28556</strain>
    </source>
</reference>
<comment type="caution">
    <text evidence="4">The sequence shown here is derived from an EMBL/GenBank/DDBJ whole genome shotgun (WGS) entry which is preliminary data.</text>
</comment>
<accession>A0A2V3WBD7</accession>
<evidence type="ECO:0000259" key="3">
    <source>
        <dbReference type="PROSITE" id="PS50983"/>
    </source>
</evidence>
<evidence type="ECO:0000256" key="1">
    <source>
        <dbReference type="ARBA" id="ARBA00008814"/>
    </source>
</evidence>
<protein>
    <submittedName>
        <fullName evidence="4">Substrate-binding family protein</fullName>
    </submittedName>
</protein>
<proteinExistence type="inferred from homology"/>
<gene>
    <name evidence="4" type="ORF">DFR56_102252</name>
</gene>
<sequence length="259" mass="30166">MRTITDQLGRSISYDFPPKRIISFAPAITDTLFSLQLYEHIVGRTRFCIHPKGKVENAINVGGTKDMKIERIHELQPDLIIAEKEENTKEMVEELEKFYPVYVFEIQTVNDALNMILNLGTLTNRIEKARALHRTITTAMEHIPTKYKGKRVAYVIWKNPYMVVGKNTYIQSLMEKLGFINPFTQFEGRYPTVTESDFCHANLDYILLATEPYPFKEKNINEFLNISPLSQPVIVNGEMFWYGVKMFDAVTYFNEQFLR</sequence>
<dbReference type="RefSeq" id="WP_110394195.1">
    <property type="nucleotide sequence ID" value="NZ_JBHUHB010000001.1"/>
</dbReference>
<dbReference type="NCBIfam" id="NF038402">
    <property type="entry name" value="TroA_like"/>
    <property type="match status" value="1"/>
</dbReference>
<dbReference type="InterPro" id="IPR050902">
    <property type="entry name" value="ABC_Transporter_SBP"/>
</dbReference>
<dbReference type="PANTHER" id="PTHR30535:SF35">
    <property type="entry name" value="PERIPLASMIC BINDING PROTEIN"/>
    <property type="match status" value="1"/>
</dbReference>
<dbReference type="AlphaFoldDB" id="A0A2V3WBD7"/>
<name>A0A2V3WBD7_9BACI</name>
<organism evidence="4 5">
    <name type="scientific">Pseudogracilibacillus auburnensis</name>
    <dbReference type="NCBI Taxonomy" id="1494959"/>
    <lineage>
        <taxon>Bacteria</taxon>
        <taxon>Bacillati</taxon>
        <taxon>Bacillota</taxon>
        <taxon>Bacilli</taxon>
        <taxon>Bacillales</taxon>
        <taxon>Bacillaceae</taxon>
        <taxon>Pseudogracilibacillus</taxon>
    </lineage>
</organism>
<dbReference type="OrthoDB" id="9816357at2"/>
<dbReference type="SUPFAM" id="SSF53807">
    <property type="entry name" value="Helical backbone' metal receptor"/>
    <property type="match status" value="1"/>
</dbReference>
<evidence type="ECO:0000256" key="2">
    <source>
        <dbReference type="ARBA" id="ARBA00022729"/>
    </source>
</evidence>